<feature type="transmembrane region" description="Helical" evidence="2">
    <location>
        <begin position="903"/>
        <end position="922"/>
    </location>
</feature>
<feature type="region of interest" description="Disordered" evidence="1">
    <location>
        <begin position="203"/>
        <end position="222"/>
    </location>
</feature>
<evidence type="ECO:0000256" key="1">
    <source>
        <dbReference type="SAM" id="MobiDB-lite"/>
    </source>
</evidence>
<feature type="compositionally biased region" description="Basic and acidic residues" evidence="1">
    <location>
        <begin position="234"/>
        <end position="243"/>
    </location>
</feature>
<dbReference type="Pfam" id="PF01764">
    <property type="entry name" value="Lipase_3"/>
    <property type="match status" value="2"/>
</dbReference>
<feature type="transmembrane region" description="Helical" evidence="2">
    <location>
        <begin position="465"/>
        <end position="486"/>
    </location>
</feature>
<feature type="compositionally biased region" description="Gly residues" evidence="1">
    <location>
        <begin position="965"/>
        <end position="981"/>
    </location>
</feature>
<dbReference type="OrthoDB" id="10595732at2759"/>
<proteinExistence type="predicted"/>
<dbReference type="STRING" id="2880.D8LRA0"/>
<feature type="region of interest" description="Disordered" evidence="1">
    <location>
        <begin position="1780"/>
        <end position="1817"/>
    </location>
</feature>
<dbReference type="EMBL" id="FN649741">
    <property type="protein sequence ID" value="CBN75005.1"/>
    <property type="molecule type" value="Genomic_DNA"/>
</dbReference>
<feature type="compositionally biased region" description="Polar residues" evidence="1">
    <location>
        <begin position="304"/>
        <end position="315"/>
    </location>
</feature>
<organism evidence="4 5">
    <name type="scientific">Ectocarpus siliculosus</name>
    <name type="common">Brown alga</name>
    <name type="synonym">Conferva siliculosa</name>
    <dbReference type="NCBI Taxonomy" id="2880"/>
    <lineage>
        <taxon>Eukaryota</taxon>
        <taxon>Sar</taxon>
        <taxon>Stramenopiles</taxon>
        <taxon>Ochrophyta</taxon>
        <taxon>PX clade</taxon>
        <taxon>Phaeophyceae</taxon>
        <taxon>Ectocarpales</taxon>
        <taxon>Ectocarpaceae</taxon>
        <taxon>Ectocarpus</taxon>
    </lineage>
</organism>
<feature type="compositionally biased region" description="Low complexity" evidence="1">
    <location>
        <begin position="70"/>
        <end position="114"/>
    </location>
</feature>
<feature type="transmembrane region" description="Helical" evidence="2">
    <location>
        <begin position="652"/>
        <end position="672"/>
    </location>
</feature>
<feature type="compositionally biased region" description="Acidic residues" evidence="1">
    <location>
        <begin position="1243"/>
        <end position="1252"/>
    </location>
</feature>
<feature type="region of interest" description="Disordered" evidence="1">
    <location>
        <begin position="227"/>
        <end position="414"/>
    </location>
</feature>
<feature type="region of interest" description="Disordered" evidence="1">
    <location>
        <begin position="1"/>
        <end position="197"/>
    </location>
</feature>
<feature type="transmembrane region" description="Helical" evidence="2">
    <location>
        <begin position="764"/>
        <end position="785"/>
    </location>
</feature>
<keyword evidence="5" id="KW-1185">Reference proteome</keyword>
<feature type="compositionally biased region" description="Low complexity" evidence="1">
    <location>
        <begin position="1029"/>
        <end position="1038"/>
    </location>
</feature>
<feature type="region of interest" description="Disordered" evidence="1">
    <location>
        <begin position="1687"/>
        <end position="1717"/>
    </location>
</feature>
<feature type="transmembrane region" description="Helical" evidence="2">
    <location>
        <begin position="498"/>
        <end position="518"/>
    </location>
</feature>
<feature type="region of interest" description="Disordered" evidence="1">
    <location>
        <begin position="1230"/>
        <end position="1256"/>
    </location>
</feature>
<protein>
    <recommendedName>
        <fullName evidence="3">Fungal lipase-type domain-containing protein</fullName>
    </recommendedName>
</protein>
<evidence type="ECO:0000313" key="5">
    <source>
        <dbReference type="Proteomes" id="UP000002630"/>
    </source>
</evidence>
<feature type="compositionally biased region" description="Low complexity" evidence="1">
    <location>
        <begin position="289"/>
        <end position="298"/>
    </location>
</feature>
<dbReference type="InParanoid" id="D8LRA0"/>
<dbReference type="EMBL" id="FN648863">
    <property type="protein sequence ID" value="CBN75005.1"/>
    <property type="molecule type" value="Genomic_DNA"/>
</dbReference>
<dbReference type="Gene3D" id="3.40.50.1820">
    <property type="entry name" value="alpha/beta hydrolase"/>
    <property type="match status" value="2"/>
</dbReference>
<accession>D8LRA0</accession>
<keyword evidence="2" id="KW-0812">Transmembrane</keyword>
<feature type="domain" description="Fungal lipase-type" evidence="3">
    <location>
        <begin position="1589"/>
        <end position="1655"/>
    </location>
</feature>
<feature type="compositionally biased region" description="Basic and acidic residues" evidence="1">
    <location>
        <begin position="321"/>
        <end position="333"/>
    </location>
</feature>
<dbReference type="SUPFAM" id="SSF53474">
    <property type="entry name" value="alpha/beta-Hydrolases"/>
    <property type="match status" value="1"/>
</dbReference>
<reference evidence="4 5" key="1">
    <citation type="journal article" date="2010" name="Nature">
        <title>The Ectocarpus genome and the independent evolution of multicellularity in brown algae.</title>
        <authorList>
            <person name="Cock J.M."/>
            <person name="Sterck L."/>
            <person name="Rouze P."/>
            <person name="Scornet D."/>
            <person name="Allen A.E."/>
            <person name="Amoutzias G."/>
            <person name="Anthouard V."/>
            <person name="Artiguenave F."/>
            <person name="Aury J.M."/>
            <person name="Badger J.H."/>
            <person name="Beszteri B."/>
            <person name="Billiau K."/>
            <person name="Bonnet E."/>
            <person name="Bothwell J.H."/>
            <person name="Bowler C."/>
            <person name="Boyen C."/>
            <person name="Brownlee C."/>
            <person name="Carrano C.J."/>
            <person name="Charrier B."/>
            <person name="Cho G.Y."/>
            <person name="Coelho S.M."/>
            <person name="Collen J."/>
            <person name="Corre E."/>
            <person name="Da Silva C."/>
            <person name="Delage L."/>
            <person name="Delaroque N."/>
            <person name="Dittami S.M."/>
            <person name="Doulbeau S."/>
            <person name="Elias M."/>
            <person name="Farnham G."/>
            <person name="Gachon C.M."/>
            <person name="Gschloessl B."/>
            <person name="Heesch S."/>
            <person name="Jabbari K."/>
            <person name="Jubin C."/>
            <person name="Kawai H."/>
            <person name="Kimura K."/>
            <person name="Kloareg B."/>
            <person name="Kupper F.C."/>
            <person name="Lang D."/>
            <person name="Le Bail A."/>
            <person name="Leblanc C."/>
            <person name="Lerouge P."/>
            <person name="Lohr M."/>
            <person name="Lopez P.J."/>
            <person name="Martens C."/>
            <person name="Maumus F."/>
            <person name="Michel G."/>
            <person name="Miranda-Saavedra D."/>
            <person name="Morales J."/>
            <person name="Moreau H."/>
            <person name="Motomura T."/>
            <person name="Nagasato C."/>
            <person name="Napoli C.A."/>
            <person name="Nelson D.R."/>
            <person name="Nyvall-Collen P."/>
            <person name="Peters A.F."/>
            <person name="Pommier C."/>
            <person name="Potin P."/>
            <person name="Poulain J."/>
            <person name="Quesneville H."/>
            <person name="Read B."/>
            <person name="Rensing S.A."/>
            <person name="Ritter A."/>
            <person name="Rousvoal S."/>
            <person name="Samanta M."/>
            <person name="Samson G."/>
            <person name="Schroeder D.C."/>
            <person name="Segurens B."/>
            <person name="Strittmatter M."/>
            <person name="Tonon T."/>
            <person name="Tregear J.W."/>
            <person name="Valentin K."/>
            <person name="von Dassow P."/>
            <person name="Yamagishi T."/>
            <person name="Van de Peer Y."/>
            <person name="Wincker P."/>
        </authorList>
    </citation>
    <scope>NUCLEOTIDE SEQUENCE [LARGE SCALE GENOMIC DNA]</scope>
    <source>
        <strain evidence="5">Ec32 / CCAP1310/4</strain>
    </source>
</reference>
<evidence type="ECO:0000259" key="3">
    <source>
        <dbReference type="Pfam" id="PF01764"/>
    </source>
</evidence>
<feature type="compositionally biased region" description="Low complexity" evidence="1">
    <location>
        <begin position="1542"/>
        <end position="1553"/>
    </location>
</feature>
<sequence>MDRDEDNDDDADDDRFGDSRDVDRLEPVMKSVTGPGDHKAGDSCEDEQPLETPRPDAIGRNVPGAEKVLPGGPAASAASGADEPTAAAAAAAAAAEAVTPTTGAAAGDGESDGSVGMGPPPMPSSTGSATRRKTTTPAHAQAQAPASSTSSRSRRRPVRPPTPGSSSQKRGQFFAPRSSVAPPPPPPPPAQLQLQQQEQVVLLSSAPSAQGRGIGGVVVLGGGGITVTEHHRRGSSEGSREGRVLPVAAAAARGGLIQTSAASPAEGGGGSAEETSDGGGLGAAGGDTGAAAEESSAGRVPGSEHTSQGSASSQIGLHLSARPEREVVVEPPDRPQGSLQVPAERGGPFDGRVGDDGEGEGSRSLIGAGGAGREETERAKIAVEQRSPRPEQLSRNGERASNGGTGAGRGGAVSMARSITERLPRPRQILEALQEELELRNPGLTAQSKPIILAEVLPAVAVTSLALWTLAVYAVGIALVLTGMLPGSSTSSIPWQRARYAAVFSGDFAGLAGLYGSVSLRAAFTDEATVALVDALPEPAVVDLMVEACTAGAAGAWGECEGGWQPVLFQEDVSVSSGVGLPLSDRGYEIFNFRQNQETVRGEAIIQQYRVLVGFVSTTSSTSTSSEADFSGLTTARWTLTYETRGAGRGSGVAMACALGLWVVGWLSWCHAVFRRREGGFEDGGPHFEHKCLAFAGLSVALYLVGSLRGAPGSASWGLASEMMRSLAAAVFLVAALCMADGIPRRSVDNRFTIAIARFYAPKVALGVAALMFMLLVDLALFPSLAGWDHGSLVAMDNWPHAQLVAFTLVAVAEMVLMAMWAVWMVWRITSAGRLLRQLPYVPTRFQQLSYTFFGLQVLFLVLVFAVLALARLARILDTDLGGNSVGAEFLLFVVNTRQDHTASVWIALAFALQLLLLFLPASLKECALLRGFVVRFVHFESQVPQLGRSGKGDANGREEEKQGTGRGGGGGGEQQGVGGEPGHRDPEGGSCTSATRGGAAIPGDARRMSPHGVRVVVGNEGRGGSSRSGGRSSDLVGTAGGEGKRPFLCLETAAWLLEVSEETYKMPPDPCKPNNEANVAVADFERVGLEVFGYISNTEHDTHCFVLKDDRRARVVVAFRGAVCRRSWMNRLRFKQTEFNLDAMMPVGREAEAPKVLAEEVMDPWPAAESAALAAQNGGHYAAPGTSAGGGGGRENSESAVPRGQCLPRASAHPADAGVLENDTVAVHTSPSLSTLNGCGDAENDDDDDDNVLGSTTLTPAAAAAAAGSHPALGRFFFPKSASNISHSMDDAASASNATNRGGGGTASVAPADESRAVVAPSATVVKRVTRSSSSAGAASRETPGGGGGIDPKSWSYTGGGVGGGDGRELDKKGATTTPPSALPRYVRPANASTPSTAADGGGDGGNGDYDDGGAGGGGGGGGGNWRRKDGDRRGSTGRRWIRRLLRTASSIGASSFGGGDSPMWSSDFESEDAGGKEEKEDEGWGGRGREGGGAGGGDEEVGGRAAWQEAKVVDAAAGDAETGGGRREVENSGAKNHQDALPAAAAEPVQAGDSLRDAEEGVTGGREFADNRQAHGTGLSRAPVLNKCLGGRVHTGIWDSYEAVREEVHVAVRKVVVGWLLSERNAPGVIQVYVTGHSMGGSLAAHCAMDLKMYTVDKIHARLGDFARRRRALRDRIRAAEVPAVVGDTGGGGGGGGGGGRREDALGEGDDGEDLRSRGEVELSLFSFGAPRAGNQRYAARYNAAVPRSFRIVVDGDPVPPFSLLAAGVTHLAVRARGNQGFDRRSRERSAHSGPEPGGAEDLPSLTAEALRASP</sequence>
<feature type="compositionally biased region" description="Basic and acidic residues" evidence="1">
    <location>
        <begin position="14"/>
        <end position="27"/>
    </location>
</feature>
<feature type="transmembrane region" description="Helical" evidence="2">
    <location>
        <begin position="692"/>
        <end position="711"/>
    </location>
</feature>
<feature type="compositionally biased region" description="Low complexity" evidence="1">
    <location>
        <begin position="1323"/>
        <end position="1341"/>
    </location>
</feature>
<feature type="transmembrane region" description="Helical" evidence="2">
    <location>
        <begin position="848"/>
        <end position="871"/>
    </location>
</feature>
<name>D8LRA0_ECTSI</name>
<gene>
    <name evidence="4" type="ORF">Esi_0064_0048</name>
</gene>
<feature type="region of interest" description="Disordered" evidence="1">
    <location>
        <begin position="946"/>
        <end position="1040"/>
    </location>
</feature>
<feature type="compositionally biased region" description="Basic and acidic residues" evidence="1">
    <location>
        <begin position="1475"/>
        <end position="1492"/>
    </location>
</feature>
<dbReference type="GO" id="GO:0006629">
    <property type="term" value="P:lipid metabolic process"/>
    <property type="evidence" value="ECO:0007669"/>
    <property type="project" value="InterPro"/>
</dbReference>
<dbReference type="Proteomes" id="UP000002630">
    <property type="component" value="Linkage Group LG16"/>
</dbReference>
<feature type="region of interest" description="Disordered" evidence="1">
    <location>
        <begin position="1180"/>
        <end position="1212"/>
    </location>
</feature>
<feature type="compositionally biased region" description="Basic and acidic residues" evidence="1">
    <location>
        <begin position="1784"/>
        <end position="1793"/>
    </location>
</feature>
<feature type="compositionally biased region" description="Gly residues" evidence="1">
    <location>
        <begin position="212"/>
        <end position="222"/>
    </location>
</feature>
<feature type="compositionally biased region" description="Gly residues" evidence="1">
    <location>
        <begin position="1690"/>
        <end position="1701"/>
    </location>
</feature>
<feature type="compositionally biased region" description="Basic residues" evidence="1">
    <location>
        <begin position="1437"/>
        <end position="1447"/>
    </location>
</feature>
<feature type="compositionally biased region" description="Pro residues" evidence="1">
    <location>
        <begin position="181"/>
        <end position="190"/>
    </location>
</feature>
<keyword evidence="2" id="KW-0472">Membrane</keyword>
<evidence type="ECO:0000256" key="2">
    <source>
        <dbReference type="SAM" id="Phobius"/>
    </source>
</evidence>
<feature type="compositionally biased region" description="Low complexity" evidence="1">
    <location>
        <begin position="135"/>
        <end position="151"/>
    </location>
</feature>
<dbReference type="PANTHER" id="PTHR45856:SF24">
    <property type="entry name" value="FUNGAL LIPASE-LIKE DOMAIN-CONTAINING PROTEIN"/>
    <property type="match status" value="1"/>
</dbReference>
<feature type="compositionally biased region" description="Gly residues" evidence="1">
    <location>
        <begin position="1401"/>
        <end position="1426"/>
    </location>
</feature>
<feature type="region of interest" description="Disordered" evidence="1">
    <location>
        <begin position="1518"/>
        <end position="1560"/>
    </location>
</feature>
<feature type="compositionally biased region" description="Basic and acidic residues" evidence="1">
    <location>
        <begin position="372"/>
        <end position="389"/>
    </location>
</feature>
<feature type="transmembrane region" description="Helical" evidence="2">
    <location>
        <begin position="723"/>
        <end position="743"/>
    </location>
</feature>
<feature type="transmembrane region" description="Helical" evidence="2">
    <location>
        <begin position="805"/>
        <end position="827"/>
    </location>
</feature>
<feature type="region of interest" description="Disordered" evidence="1">
    <location>
        <begin position="1294"/>
        <end position="1503"/>
    </location>
</feature>
<feature type="compositionally biased region" description="Basic and acidic residues" evidence="1">
    <location>
        <begin position="951"/>
        <end position="964"/>
    </location>
</feature>
<feature type="compositionally biased region" description="Gly residues" evidence="1">
    <location>
        <begin position="266"/>
        <end position="288"/>
    </location>
</feature>
<dbReference type="InterPro" id="IPR029058">
    <property type="entry name" value="AB_hydrolase_fold"/>
</dbReference>
<feature type="compositionally biased region" description="Acidic residues" evidence="1">
    <location>
        <begin position="1"/>
        <end position="13"/>
    </location>
</feature>
<evidence type="ECO:0000313" key="4">
    <source>
        <dbReference type="EMBL" id="CBN75005.1"/>
    </source>
</evidence>
<feature type="domain" description="Fungal lipase-type" evidence="3">
    <location>
        <begin position="1722"/>
        <end position="1765"/>
    </location>
</feature>
<dbReference type="PANTHER" id="PTHR45856">
    <property type="entry name" value="ALPHA/BETA-HYDROLASES SUPERFAMILY PROTEIN"/>
    <property type="match status" value="1"/>
</dbReference>
<dbReference type="InterPro" id="IPR002921">
    <property type="entry name" value="Fungal_lipase-type"/>
</dbReference>
<dbReference type="InterPro" id="IPR051218">
    <property type="entry name" value="Sec_MonoDiacylglyc_Lipase"/>
</dbReference>
<keyword evidence="2" id="KW-1133">Transmembrane helix</keyword>